<dbReference type="Proteomes" id="UP001500804">
    <property type="component" value="Unassembled WGS sequence"/>
</dbReference>
<accession>A0ABP9N7S8</accession>
<reference evidence="2" key="1">
    <citation type="journal article" date="2019" name="Int. J. Syst. Evol. Microbiol.">
        <title>The Global Catalogue of Microorganisms (GCM) 10K type strain sequencing project: providing services to taxonomists for standard genome sequencing and annotation.</title>
        <authorList>
            <consortium name="The Broad Institute Genomics Platform"/>
            <consortium name="The Broad Institute Genome Sequencing Center for Infectious Disease"/>
            <person name="Wu L."/>
            <person name="Ma J."/>
        </authorList>
    </citation>
    <scope>NUCLEOTIDE SEQUENCE [LARGE SCALE GENOMIC DNA]</scope>
    <source>
        <strain evidence="2">JCM 18302</strain>
    </source>
</reference>
<evidence type="ECO:0000313" key="1">
    <source>
        <dbReference type="EMBL" id="GAA5110164.1"/>
    </source>
</evidence>
<dbReference type="EMBL" id="BAABJO010000001">
    <property type="protein sequence ID" value="GAA5110164.1"/>
    <property type="molecule type" value="Genomic_DNA"/>
</dbReference>
<gene>
    <name evidence="1" type="ORF">GCM10023320_01650</name>
</gene>
<organism evidence="1 2">
    <name type="scientific">Pseudonocardia adelaidensis</name>
    <dbReference type="NCBI Taxonomy" id="648754"/>
    <lineage>
        <taxon>Bacteria</taxon>
        <taxon>Bacillati</taxon>
        <taxon>Actinomycetota</taxon>
        <taxon>Actinomycetes</taxon>
        <taxon>Pseudonocardiales</taxon>
        <taxon>Pseudonocardiaceae</taxon>
        <taxon>Pseudonocardia</taxon>
    </lineage>
</organism>
<proteinExistence type="predicted"/>
<sequence length="93" mass="9387">MGPGGVKAALQNLSAAASEVANTAAGEFAPQTQDLNEAISSLGSTIEGLQDQADLRAKFGAIATAAREVEQAMTPILDKARTACPSGSTRPTT</sequence>
<comment type="caution">
    <text evidence="1">The sequence shown here is derived from an EMBL/GenBank/DDBJ whole genome shotgun (WGS) entry which is preliminary data.</text>
</comment>
<protein>
    <submittedName>
        <fullName evidence="1">Uncharacterized protein</fullName>
    </submittedName>
</protein>
<name>A0ABP9N7S8_9PSEU</name>
<keyword evidence="2" id="KW-1185">Reference proteome</keyword>
<evidence type="ECO:0000313" key="2">
    <source>
        <dbReference type="Proteomes" id="UP001500804"/>
    </source>
</evidence>